<accession>A0AAV0ACF2</accession>
<dbReference type="GO" id="GO:0015031">
    <property type="term" value="P:protein transport"/>
    <property type="evidence" value="ECO:0007669"/>
    <property type="project" value="UniProtKB-KW"/>
</dbReference>
<dbReference type="PROSITE" id="PS50053">
    <property type="entry name" value="UBIQUITIN_2"/>
    <property type="match status" value="1"/>
</dbReference>
<comment type="similarity">
    <text evidence="1">Belongs to the DDI1 family.</text>
</comment>
<dbReference type="InterPro" id="IPR000626">
    <property type="entry name" value="Ubiquitin-like_dom"/>
</dbReference>
<feature type="domain" description="Ubiquitin-like" evidence="8">
    <location>
        <begin position="1"/>
        <end position="81"/>
    </location>
</feature>
<dbReference type="GO" id="GO:0031647">
    <property type="term" value="P:regulation of protein stability"/>
    <property type="evidence" value="ECO:0007669"/>
    <property type="project" value="UniProtKB-ARBA"/>
</dbReference>
<dbReference type="Pfam" id="PF24669">
    <property type="entry name" value="Ddi2_HDD"/>
    <property type="match status" value="1"/>
</dbReference>
<dbReference type="Gene3D" id="2.40.70.10">
    <property type="entry name" value="Acid Proteases"/>
    <property type="match status" value="1"/>
</dbReference>
<evidence type="ECO:0000256" key="6">
    <source>
        <dbReference type="ARBA" id="ARBA00022927"/>
    </source>
</evidence>
<feature type="compositionally biased region" description="Polar residues" evidence="7">
    <location>
        <begin position="930"/>
        <end position="939"/>
    </location>
</feature>
<dbReference type="GO" id="GO:0051603">
    <property type="term" value="P:proteolysis involved in protein catabolic process"/>
    <property type="evidence" value="ECO:0007669"/>
    <property type="project" value="UniProtKB-ARBA"/>
</dbReference>
<dbReference type="SMART" id="SM00165">
    <property type="entry name" value="UBA"/>
    <property type="match status" value="1"/>
</dbReference>
<name>A0AAV0ACF2_PHORO</name>
<feature type="compositionally biased region" description="Low complexity" evidence="7">
    <location>
        <begin position="107"/>
        <end position="121"/>
    </location>
</feature>
<keyword evidence="10" id="KW-1185">Reference proteome</keyword>
<feature type="compositionally biased region" description="Low complexity" evidence="7">
    <location>
        <begin position="400"/>
        <end position="413"/>
    </location>
</feature>
<evidence type="ECO:0000256" key="7">
    <source>
        <dbReference type="SAM" id="MobiDB-lite"/>
    </source>
</evidence>
<dbReference type="InterPro" id="IPR057273">
    <property type="entry name" value="Ddi1/2_HDD"/>
</dbReference>
<gene>
    <name evidence="9" type="primary">Ddi2</name>
    <name evidence="9" type="ORF">PHOROB_LOCUS17192</name>
</gene>
<dbReference type="GO" id="GO:0004190">
    <property type="term" value="F:aspartic-type endopeptidase activity"/>
    <property type="evidence" value="ECO:0007669"/>
    <property type="project" value="UniProtKB-KW"/>
</dbReference>
<dbReference type="Pfam" id="PF09668">
    <property type="entry name" value="Asp_protease"/>
    <property type="match status" value="1"/>
</dbReference>
<feature type="region of interest" description="Disordered" evidence="7">
    <location>
        <begin position="99"/>
        <end position="132"/>
    </location>
</feature>
<evidence type="ECO:0000256" key="5">
    <source>
        <dbReference type="ARBA" id="ARBA00022801"/>
    </source>
</evidence>
<dbReference type="PANTHER" id="PTHR15397:SF3">
    <property type="entry name" value="DNA DAMAGE INDUCIBLE 1 HOMOLOG 2"/>
    <property type="match status" value="1"/>
</dbReference>
<sequence length="991" mass="107573">MLLTVYCVRRDLSEVTFSLQVDADFELHNFRALCELESGIPAAESQIVYAERPLTDNHRSLASYGLKDGDVVILRQKENADPRPPMQFSNLPRIDFSSIAVPGTSNPQQRQLPRAQAQQSSPGEVASSPQGLDNPALLRDMLLANPHELSLLKERNPPLAEALLSGDLEKFSRVLIEQQQDRARREQERIRLFSADPFDLEAQAKIEEDIRQQNIEENMTIAMEEAPESFGQVAMLYINCRVNGHPVKAFVDSGAQMTIMSQACAERCNIMRLVDRRWAGIAKGVGTQKIIGRVHLAQVQIEGDFLACSFSILEEQPMDMLLGLDMLKRHQCSIDLKKNVLVIGTTGSQTTFLPEGELPECARLAYGSGREDIRPEEIADQELAEAIQKSAEDAEKSSKESTSLGMSSLLTSDGLDHPAPSSGHSPEIGSPTSLARSVSASARAIKPSDPSNIEPIAMEAMEASAELQTNSKKTDPPPLQGVPDLTSPAGQNPAMPLHNSSQEAFVADNPEKSAERRTQGLRVYLHTRQDTSLSLTTTRMHEPQKFVEEKSWHPENQSPSQVNGLQQHREPHGGIGQQNVPHNQEFLCDTEDLELHEESQQDQEKIVSLEALMKDEQQTNVPLLSTEESLLASGYCSCSCSETLMEVDTVEQSLVAICNSTGRQKASTKSPGTSHLTSGNPSMETETVQCNPSCESVERSIWTRDLQPAEDNVEMSVMDSKDDSSSSSPSSDHGQPSVEAPEEFCSSVTVALKELHDLLVISCKPASENAPEDVSCQSEMEAESQTGILDLSGRRAQSEHLAPSDQYPQVSYHQATSESEKIDTTPCAGTEDEACTGFRGLGDSLSTGRGVPRPRESVSKSCSVAIASAKLADQSHCTSGVEISPTLFAAGEEGTHSQPSEHMQNPHTDGLETRDVCPGAAPPFHGSHPPDTQSLSSPSALPPFVFPTADVNRILGAGFTLQEALGALHRVGGNADLALLVLLAKNIVVPT</sequence>
<dbReference type="CDD" id="cd05479">
    <property type="entry name" value="RP_DDI"/>
    <property type="match status" value="1"/>
</dbReference>
<proteinExistence type="inferred from homology"/>
<evidence type="ECO:0000256" key="1">
    <source>
        <dbReference type="ARBA" id="ARBA00009136"/>
    </source>
</evidence>
<evidence type="ECO:0000313" key="9">
    <source>
        <dbReference type="EMBL" id="CAH7442727.1"/>
    </source>
</evidence>
<evidence type="ECO:0000256" key="3">
    <source>
        <dbReference type="ARBA" id="ARBA00022670"/>
    </source>
</evidence>
<dbReference type="GO" id="GO:0072711">
    <property type="term" value="P:cellular response to hydroxyurea"/>
    <property type="evidence" value="ECO:0007669"/>
    <property type="project" value="UniProtKB-ARBA"/>
</dbReference>
<dbReference type="Gene3D" id="3.10.20.90">
    <property type="entry name" value="Phosphatidylinositol 3-kinase Catalytic Subunit, Chain A, domain 1"/>
    <property type="match status" value="1"/>
</dbReference>
<dbReference type="InterPro" id="IPR019103">
    <property type="entry name" value="Peptidase_aspartic_DDI1-type"/>
</dbReference>
<dbReference type="FunFam" id="2.40.70.10:FF:000005">
    <property type="entry name" value="DNA damage inducible 1 homolog 2"/>
    <property type="match status" value="1"/>
</dbReference>
<dbReference type="InterPro" id="IPR033882">
    <property type="entry name" value="DDI1_N"/>
</dbReference>
<feature type="region of interest" description="Disordered" evidence="7">
    <location>
        <begin position="661"/>
        <end position="692"/>
    </location>
</feature>
<dbReference type="FunFam" id="3.10.20.90:FF:000107">
    <property type="entry name" value="protein DDI1 homolog 2 isoform X1"/>
    <property type="match status" value="1"/>
</dbReference>
<evidence type="ECO:0000256" key="4">
    <source>
        <dbReference type="ARBA" id="ARBA00022750"/>
    </source>
</evidence>
<evidence type="ECO:0000313" key="10">
    <source>
        <dbReference type="Proteomes" id="UP001152836"/>
    </source>
</evidence>
<dbReference type="InterPro" id="IPR021109">
    <property type="entry name" value="Peptidase_aspartic_dom_sf"/>
</dbReference>
<evidence type="ECO:0000259" key="8">
    <source>
        <dbReference type="PROSITE" id="PS50053"/>
    </source>
</evidence>
<dbReference type="CDD" id="cd01796">
    <property type="entry name" value="Ubl_Ddi1_like"/>
    <property type="match status" value="1"/>
</dbReference>
<feature type="region of interest" description="Disordered" evidence="7">
    <location>
        <begin position="716"/>
        <end position="742"/>
    </location>
</feature>
<feature type="compositionally biased region" description="Basic and acidic residues" evidence="7">
    <location>
        <begin position="390"/>
        <end position="399"/>
    </location>
</feature>
<feature type="compositionally biased region" description="Polar residues" evidence="7">
    <location>
        <begin position="896"/>
        <end position="907"/>
    </location>
</feature>
<feature type="region of interest" description="Disordered" evidence="7">
    <location>
        <begin position="388"/>
        <end position="487"/>
    </location>
</feature>
<dbReference type="InterPro" id="IPR029071">
    <property type="entry name" value="Ubiquitin-like_domsf"/>
</dbReference>
<dbReference type="InterPro" id="IPR015940">
    <property type="entry name" value="UBA"/>
</dbReference>
<keyword evidence="5" id="KW-0378">Hydrolase</keyword>
<dbReference type="PANTHER" id="PTHR15397">
    <property type="entry name" value="SODIUM-GLUCOSE COTRANSPORTER REGULATORY PROTEIN -RELATED"/>
    <property type="match status" value="1"/>
</dbReference>
<feature type="compositionally biased region" description="Polar residues" evidence="7">
    <location>
        <begin position="554"/>
        <end position="566"/>
    </location>
</feature>
<dbReference type="Proteomes" id="UP001152836">
    <property type="component" value="Unassembled WGS sequence"/>
</dbReference>
<dbReference type="GO" id="GO:0097752">
    <property type="term" value="P:regulation of DNA stability"/>
    <property type="evidence" value="ECO:0007669"/>
    <property type="project" value="UniProtKB-ARBA"/>
</dbReference>
<dbReference type="AlphaFoldDB" id="A0AAV0ACF2"/>
<organism evidence="9 10">
    <name type="scientific">Phodopus roborovskii</name>
    <name type="common">Roborovski's desert hamster</name>
    <name type="synonym">Cricetulus roborovskii</name>
    <dbReference type="NCBI Taxonomy" id="109678"/>
    <lineage>
        <taxon>Eukaryota</taxon>
        <taxon>Metazoa</taxon>
        <taxon>Chordata</taxon>
        <taxon>Craniata</taxon>
        <taxon>Vertebrata</taxon>
        <taxon>Euteleostomi</taxon>
        <taxon>Mammalia</taxon>
        <taxon>Eutheria</taxon>
        <taxon>Euarchontoglires</taxon>
        <taxon>Glires</taxon>
        <taxon>Rodentia</taxon>
        <taxon>Myomorpha</taxon>
        <taxon>Muroidea</taxon>
        <taxon>Cricetidae</taxon>
        <taxon>Cricetinae</taxon>
        <taxon>Phodopus</taxon>
    </lineage>
</organism>
<dbReference type="EMBL" id="CALSGD010001629">
    <property type="protein sequence ID" value="CAH7442727.1"/>
    <property type="molecule type" value="Genomic_DNA"/>
</dbReference>
<dbReference type="Pfam" id="PF00240">
    <property type="entry name" value="ubiquitin"/>
    <property type="match status" value="1"/>
</dbReference>
<feature type="region of interest" description="Disordered" evidence="7">
    <location>
        <begin position="548"/>
        <end position="568"/>
    </location>
</feature>
<keyword evidence="6" id="KW-0653">Protein transport</keyword>
<evidence type="ECO:0000256" key="2">
    <source>
        <dbReference type="ARBA" id="ARBA00022448"/>
    </source>
</evidence>
<reference evidence="9" key="1">
    <citation type="submission" date="2022-06" db="EMBL/GenBank/DDBJ databases">
        <authorList>
            <person name="Andreotti S."/>
            <person name="Wyler E."/>
        </authorList>
    </citation>
    <scope>NUCLEOTIDE SEQUENCE</scope>
</reference>
<dbReference type="SUPFAM" id="SSF50630">
    <property type="entry name" value="Acid proteases"/>
    <property type="match status" value="1"/>
</dbReference>
<feature type="compositionally biased region" description="Low complexity" evidence="7">
    <location>
        <begin position="433"/>
        <end position="444"/>
    </location>
</feature>
<protein>
    <submittedName>
        <fullName evidence="9">Ddi2 protein</fullName>
    </submittedName>
</protein>
<feature type="region of interest" description="Disordered" evidence="7">
    <location>
        <begin position="892"/>
        <end position="939"/>
    </location>
</feature>
<keyword evidence="4" id="KW-0064">Aspartyl protease</keyword>
<keyword evidence="2" id="KW-0813">Transport</keyword>
<dbReference type="SUPFAM" id="SSF54236">
    <property type="entry name" value="Ubiquitin-like"/>
    <property type="match status" value="1"/>
</dbReference>
<comment type="caution">
    <text evidence="9">The sequence shown here is derived from an EMBL/GenBank/DDBJ whole genome shotgun (WGS) entry which is preliminary data.</text>
</comment>
<keyword evidence="3" id="KW-0645">Protease</keyword>